<dbReference type="RefSeq" id="WP_115029338.1">
    <property type="nucleotide sequence ID" value="NZ_UFYA01000001.1"/>
</dbReference>
<comment type="caution">
    <text evidence="1">The sequence shown here is derived from an EMBL/GenBank/DDBJ whole genome shotgun (WGS) entry which is preliminary data.</text>
</comment>
<name>A0AA46BLK5_9MICO</name>
<dbReference type="InterPro" id="IPR021391">
    <property type="entry name" value="DUF3027"/>
</dbReference>
<dbReference type="AlphaFoldDB" id="A0AA46BLK5"/>
<evidence type="ECO:0000313" key="1">
    <source>
        <dbReference type="EMBL" id="STD04691.1"/>
    </source>
</evidence>
<proteinExistence type="predicted"/>
<dbReference type="Proteomes" id="UP000254118">
    <property type="component" value="Unassembled WGS sequence"/>
</dbReference>
<evidence type="ECO:0000313" key="2">
    <source>
        <dbReference type="Proteomes" id="UP000254118"/>
    </source>
</evidence>
<dbReference type="EMBL" id="UFYA01000001">
    <property type="protein sequence ID" value="STD04691.1"/>
    <property type="molecule type" value="Genomic_DNA"/>
</dbReference>
<dbReference type="Pfam" id="PF11228">
    <property type="entry name" value="DUF3027"/>
    <property type="match status" value="1"/>
</dbReference>
<organism evidence="1 2">
    <name type="scientific">Dermatophilus congolensis</name>
    <dbReference type="NCBI Taxonomy" id="1863"/>
    <lineage>
        <taxon>Bacteria</taxon>
        <taxon>Bacillati</taxon>
        <taxon>Actinomycetota</taxon>
        <taxon>Actinomycetes</taxon>
        <taxon>Micrococcales</taxon>
        <taxon>Dermatophilaceae</taxon>
        <taxon>Dermatophilus</taxon>
    </lineage>
</organism>
<protein>
    <submittedName>
        <fullName evidence="1">Protein of uncharacterized function (DUF3027)</fullName>
    </submittedName>
</protein>
<sequence length="247" mass="26275">MPAVKKDTTLSSPRAVEVARGVAAELAEPGTVGDLVESVTEADRLVTHKFECMAKAYRGWRWSVTLGRAPRSRKVTVCEVGLVPGADAVLSKEWVPYADRLQPGDLRPGDVLPYREDDALVQPGFEATGDEDVDRVALWELGLGRPRVLSAEGREAAATRWYEGECGPRSEMARAAKAPCSTCGFFLPVTGALRSVFGVCASPWSPSDGRVVSLDHGCGAHSETDAAPTQAALASEPVVDDLAIEAV</sequence>
<accession>A0AA46BLK5</accession>
<gene>
    <name evidence="1" type="ORF">NCTC7915_00287</name>
</gene>
<reference evidence="1 2" key="1">
    <citation type="submission" date="2018-06" db="EMBL/GenBank/DDBJ databases">
        <authorList>
            <consortium name="Pathogen Informatics"/>
            <person name="Doyle S."/>
        </authorList>
    </citation>
    <scope>NUCLEOTIDE SEQUENCE [LARGE SCALE GENOMIC DNA]</scope>
    <source>
        <strain evidence="1 2">NCTC7915</strain>
    </source>
</reference>